<reference evidence="2" key="2">
    <citation type="submission" date="2024-04" db="EMBL/GenBank/DDBJ databases">
        <authorList>
            <person name="Chen Y."/>
            <person name="Shah S."/>
            <person name="Dougan E. K."/>
            <person name="Thang M."/>
            <person name="Chan C."/>
        </authorList>
    </citation>
    <scope>NUCLEOTIDE SEQUENCE [LARGE SCALE GENOMIC DNA]</scope>
</reference>
<reference evidence="1" key="1">
    <citation type="submission" date="2022-10" db="EMBL/GenBank/DDBJ databases">
        <authorList>
            <person name="Chen Y."/>
            <person name="Dougan E. K."/>
            <person name="Chan C."/>
            <person name="Rhodes N."/>
            <person name="Thang M."/>
        </authorList>
    </citation>
    <scope>NUCLEOTIDE SEQUENCE</scope>
</reference>
<dbReference type="EMBL" id="CAMXCT010003638">
    <property type="protein sequence ID" value="CAI4005502.1"/>
    <property type="molecule type" value="Genomic_DNA"/>
</dbReference>
<name>A0A9P1GA92_9DINO</name>
<dbReference type="AlphaFoldDB" id="A0A9P1GA92"/>
<comment type="caution">
    <text evidence="1">The sequence shown here is derived from an EMBL/GenBank/DDBJ whole genome shotgun (WGS) entry which is preliminary data.</text>
</comment>
<keyword evidence="3" id="KW-1185">Reference proteome</keyword>
<evidence type="ECO:0000313" key="3">
    <source>
        <dbReference type="Proteomes" id="UP001152797"/>
    </source>
</evidence>
<dbReference type="EMBL" id="CAMXCT020003638">
    <property type="protein sequence ID" value="CAL1158877.1"/>
    <property type="molecule type" value="Genomic_DNA"/>
</dbReference>
<gene>
    <name evidence="1" type="ORF">C1SCF055_LOCUS31219</name>
</gene>
<dbReference type="EMBL" id="CAMXCT030003638">
    <property type="protein sequence ID" value="CAL4792814.1"/>
    <property type="molecule type" value="Genomic_DNA"/>
</dbReference>
<evidence type="ECO:0000313" key="2">
    <source>
        <dbReference type="EMBL" id="CAL1158877.1"/>
    </source>
</evidence>
<dbReference type="Proteomes" id="UP001152797">
    <property type="component" value="Unassembled WGS sequence"/>
</dbReference>
<protein>
    <submittedName>
        <fullName evidence="1">Uncharacterized protein</fullName>
    </submittedName>
</protein>
<evidence type="ECO:0000313" key="1">
    <source>
        <dbReference type="EMBL" id="CAI4005502.1"/>
    </source>
</evidence>
<proteinExistence type="predicted"/>
<accession>A0A9P1GA92</accession>
<sequence>MAVLLLTKAIEGHDVAEWWASHDYEKVKLFISKELGFNIDMELKDDGCHLNIKENVAEVRTALVRYFDVKEVWLWCWLEDVADLDNKNMSSRLTCAGGPVAVIFGSMGLCQVGQPVVQQQAQADAGDGPVQRSFMIEFHSKQHFAQRSDLLTLLKALAWLACMGFLFDGLVGRPTLYFKMAIPLRNGFRARVDADCPSLASWQAFTKAMEPLGLLRAVDAVDLANAAKAHKAKALGSVKRCARAEASSVRSCRNSVDEGLVEEDNMPDTAMEMLCGRLKMWMFGAVAGCGEANWPYRRYLEMADTDRCWLRGELNRLRHGFGQGLQGRSREGCGRG</sequence>
<organism evidence="1">
    <name type="scientific">Cladocopium goreaui</name>
    <dbReference type="NCBI Taxonomy" id="2562237"/>
    <lineage>
        <taxon>Eukaryota</taxon>
        <taxon>Sar</taxon>
        <taxon>Alveolata</taxon>
        <taxon>Dinophyceae</taxon>
        <taxon>Suessiales</taxon>
        <taxon>Symbiodiniaceae</taxon>
        <taxon>Cladocopium</taxon>
    </lineage>
</organism>